<feature type="region of interest" description="Disordered" evidence="1">
    <location>
        <begin position="77"/>
        <end position="96"/>
    </location>
</feature>
<reference evidence="2 3" key="1">
    <citation type="submission" date="2024-01" db="EMBL/GenBank/DDBJ databases">
        <title>Genome assemblies of Stephania.</title>
        <authorList>
            <person name="Yang L."/>
        </authorList>
    </citation>
    <scope>NUCLEOTIDE SEQUENCE [LARGE SCALE GENOMIC DNA]</scope>
    <source>
        <strain evidence="2">QJT</strain>
        <tissue evidence="2">Leaf</tissue>
    </source>
</reference>
<dbReference type="PANTHER" id="PTHR15663">
    <property type="entry name" value="COMM DOMAIN-CONTAINING PROTEIN 9"/>
    <property type="match status" value="1"/>
</dbReference>
<dbReference type="AlphaFoldDB" id="A0AAP0KNH0"/>
<dbReference type="Proteomes" id="UP001417504">
    <property type="component" value="Unassembled WGS sequence"/>
</dbReference>
<comment type="caution">
    <text evidence="2">The sequence shown here is derived from an EMBL/GenBank/DDBJ whole genome shotgun (WGS) entry which is preliminary data.</text>
</comment>
<accession>A0AAP0KNH0</accession>
<organism evidence="2 3">
    <name type="scientific">Stephania japonica</name>
    <dbReference type="NCBI Taxonomy" id="461633"/>
    <lineage>
        <taxon>Eukaryota</taxon>
        <taxon>Viridiplantae</taxon>
        <taxon>Streptophyta</taxon>
        <taxon>Embryophyta</taxon>
        <taxon>Tracheophyta</taxon>
        <taxon>Spermatophyta</taxon>
        <taxon>Magnoliopsida</taxon>
        <taxon>Ranunculales</taxon>
        <taxon>Menispermaceae</taxon>
        <taxon>Menispermoideae</taxon>
        <taxon>Cissampelideae</taxon>
        <taxon>Stephania</taxon>
    </lineage>
</organism>
<keyword evidence="3" id="KW-1185">Reference proteome</keyword>
<evidence type="ECO:0000256" key="1">
    <source>
        <dbReference type="SAM" id="MobiDB-lite"/>
    </source>
</evidence>
<name>A0AAP0KNH0_9MAGN</name>
<dbReference type="PANTHER" id="PTHR15663:SF6">
    <property type="entry name" value="COMM DOMAIN-CONTAINING PROTEIN-RELATED"/>
    <property type="match status" value="1"/>
</dbReference>
<gene>
    <name evidence="2" type="ORF">Sjap_001935</name>
</gene>
<proteinExistence type="predicted"/>
<evidence type="ECO:0000313" key="3">
    <source>
        <dbReference type="Proteomes" id="UP001417504"/>
    </source>
</evidence>
<sequence>MLNEESVSVIYRHCGLSEPSFLYLLILFYFSHFPSPFKLQDNGKAPTGESEVKFQLSRVTLEPMMRSMAYVSEHLAPSTDKLQVPERTSGETETKFQVSRDGLGSMLRSMAYICEQLLNAAEPNPEQSAAEQRH</sequence>
<evidence type="ECO:0000313" key="2">
    <source>
        <dbReference type="EMBL" id="KAK9154455.1"/>
    </source>
</evidence>
<protein>
    <submittedName>
        <fullName evidence="2">Uncharacterized protein</fullName>
    </submittedName>
</protein>
<dbReference type="InterPro" id="IPR037360">
    <property type="entry name" value="COMMD9"/>
</dbReference>
<dbReference type="EMBL" id="JBBNAE010000001">
    <property type="protein sequence ID" value="KAK9154455.1"/>
    <property type="molecule type" value="Genomic_DNA"/>
</dbReference>